<reference evidence="3" key="1">
    <citation type="journal article" date="2021" name="Nat. Commun.">
        <title>Genetic determinants of endophytism in the Arabidopsis root mycobiome.</title>
        <authorList>
            <person name="Mesny F."/>
            <person name="Miyauchi S."/>
            <person name="Thiergart T."/>
            <person name="Pickel B."/>
            <person name="Atanasova L."/>
            <person name="Karlsson M."/>
            <person name="Huettel B."/>
            <person name="Barry K.W."/>
            <person name="Haridas S."/>
            <person name="Chen C."/>
            <person name="Bauer D."/>
            <person name="Andreopoulos W."/>
            <person name="Pangilinan J."/>
            <person name="LaButti K."/>
            <person name="Riley R."/>
            <person name="Lipzen A."/>
            <person name="Clum A."/>
            <person name="Drula E."/>
            <person name="Henrissat B."/>
            <person name="Kohler A."/>
            <person name="Grigoriev I.V."/>
            <person name="Martin F.M."/>
            <person name="Hacquard S."/>
        </authorList>
    </citation>
    <scope>NUCLEOTIDE SEQUENCE</scope>
    <source>
        <strain evidence="3">MPI-SDFR-AT-0073</strain>
    </source>
</reference>
<keyword evidence="4" id="KW-1185">Reference proteome</keyword>
<comment type="caution">
    <text evidence="3">The sequence shown here is derived from an EMBL/GenBank/DDBJ whole genome shotgun (WGS) entry which is preliminary data.</text>
</comment>
<evidence type="ECO:0000313" key="4">
    <source>
        <dbReference type="Proteomes" id="UP000758603"/>
    </source>
</evidence>
<accession>A0A9P8RKY7</accession>
<evidence type="ECO:0000259" key="2">
    <source>
        <dbReference type="Pfam" id="PF22980"/>
    </source>
</evidence>
<dbReference type="Pfam" id="PF22980">
    <property type="entry name" value="Myb_DNA-bind_8"/>
    <property type="match status" value="1"/>
</dbReference>
<evidence type="ECO:0000313" key="3">
    <source>
        <dbReference type="EMBL" id="KAH6645976.1"/>
    </source>
</evidence>
<dbReference type="Proteomes" id="UP000758603">
    <property type="component" value="Unassembled WGS sequence"/>
</dbReference>
<sequence length="265" mass="28721">MSGKDDSSQFLFLITCIKNSNNGKLEIVSKGAAAKRYERLMKAHGIGTNGNSGSSAPKKSPVKKEKGGDSSKPASKKRKLKEVDENAPDEDEPIKGEVKSEIKFEDAINVKIEQSNGGVAVMAAPASTLPTPHEALERVSQDDDDEVLVISATEKKSDGSLSVYGGDNHHHHHHTHMSAQHIPGFHSFDYAANMGYPLQTAPPMSPMMTMPAVSRPSSGNVLPYGFTPSPFGHNHNTPGFFWHGQHMMARQSEGHHMEESTDKGL</sequence>
<organism evidence="3 4">
    <name type="scientific">Truncatella angustata</name>
    <dbReference type="NCBI Taxonomy" id="152316"/>
    <lineage>
        <taxon>Eukaryota</taxon>
        <taxon>Fungi</taxon>
        <taxon>Dikarya</taxon>
        <taxon>Ascomycota</taxon>
        <taxon>Pezizomycotina</taxon>
        <taxon>Sordariomycetes</taxon>
        <taxon>Xylariomycetidae</taxon>
        <taxon>Amphisphaeriales</taxon>
        <taxon>Sporocadaceae</taxon>
        <taxon>Truncatella</taxon>
    </lineage>
</organism>
<dbReference type="EMBL" id="JAGPXC010000010">
    <property type="protein sequence ID" value="KAH6645976.1"/>
    <property type="molecule type" value="Genomic_DNA"/>
</dbReference>
<dbReference type="AlphaFoldDB" id="A0A9P8RKY7"/>
<dbReference type="OrthoDB" id="5353914at2759"/>
<evidence type="ECO:0000256" key="1">
    <source>
        <dbReference type="SAM" id="MobiDB-lite"/>
    </source>
</evidence>
<proteinExistence type="predicted"/>
<dbReference type="InterPro" id="IPR054505">
    <property type="entry name" value="Myb_DNA-bind_8"/>
</dbReference>
<feature type="domain" description="Myb-like DNA-binding" evidence="2">
    <location>
        <begin position="6"/>
        <end position="45"/>
    </location>
</feature>
<protein>
    <recommendedName>
        <fullName evidence="2">Myb-like DNA-binding domain-containing protein</fullName>
    </recommendedName>
</protein>
<dbReference type="RefSeq" id="XP_045952490.1">
    <property type="nucleotide sequence ID" value="XM_046100846.1"/>
</dbReference>
<name>A0A9P8RKY7_9PEZI</name>
<dbReference type="GeneID" id="70129738"/>
<gene>
    <name evidence="3" type="ORF">BKA67DRAFT_540969</name>
</gene>
<feature type="region of interest" description="Disordered" evidence="1">
    <location>
        <begin position="43"/>
        <end position="96"/>
    </location>
</feature>